<dbReference type="NCBIfam" id="TIGR00059">
    <property type="entry name" value="L17"/>
    <property type="match status" value="1"/>
</dbReference>
<proteinExistence type="inferred from homology"/>
<keyword evidence="3 5" id="KW-0687">Ribonucleoprotein</keyword>
<dbReference type="AlphaFoldDB" id="B6G9D6"/>
<organism evidence="7 8">
    <name type="scientific">Collinsella stercoris DSM 13279</name>
    <dbReference type="NCBI Taxonomy" id="445975"/>
    <lineage>
        <taxon>Bacteria</taxon>
        <taxon>Bacillati</taxon>
        <taxon>Actinomycetota</taxon>
        <taxon>Coriobacteriia</taxon>
        <taxon>Coriobacteriales</taxon>
        <taxon>Coriobacteriaceae</taxon>
        <taxon>Collinsella</taxon>
    </lineage>
</organism>
<name>B6G9D6_9ACTN</name>
<dbReference type="InterPro" id="IPR000456">
    <property type="entry name" value="Ribosomal_bL17"/>
</dbReference>
<accession>B6G9D6</accession>
<comment type="similarity">
    <text evidence="1 5">Belongs to the bacterial ribosomal protein bL17 family.</text>
</comment>
<gene>
    <name evidence="7" type="primary">rplQ</name>
    <name evidence="7" type="ORF">COLSTE_00677</name>
</gene>
<dbReference type="STRING" id="445975.COLSTE_00677"/>
<evidence type="ECO:0000256" key="4">
    <source>
        <dbReference type="ARBA" id="ARBA00035494"/>
    </source>
</evidence>
<dbReference type="OrthoDB" id="9809073at2"/>
<evidence type="ECO:0000256" key="2">
    <source>
        <dbReference type="ARBA" id="ARBA00022980"/>
    </source>
</evidence>
<dbReference type="Gene3D" id="3.90.1030.10">
    <property type="entry name" value="Ribosomal protein L17"/>
    <property type="match status" value="1"/>
</dbReference>
<comment type="caution">
    <text evidence="7">The sequence shown here is derived from an EMBL/GenBank/DDBJ whole genome shotgun (WGS) entry which is preliminary data.</text>
</comment>
<dbReference type="EMBL" id="ABXJ01000036">
    <property type="protein sequence ID" value="EEA91119.1"/>
    <property type="molecule type" value="Genomic_DNA"/>
</dbReference>
<dbReference type="Proteomes" id="UP000003560">
    <property type="component" value="Unassembled WGS sequence"/>
</dbReference>
<evidence type="ECO:0000256" key="3">
    <source>
        <dbReference type="ARBA" id="ARBA00023274"/>
    </source>
</evidence>
<dbReference type="RefSeq" id="WP_006720339.1">
    <property type="nucleotide sequence ID" value="NZ_CP085935.1"/>
</dbReference>
<dbReference type="HOGENOM" id="CLU_074407_0_0_11"/>
<evidence type="ECO:0000313" key="8">
    <source>
        <dbReference type="Proteomes" id="UP000003560"/>
    </source>
</evidence>
<evidence type="ECO:0000256" key="5">
    <source>
        <dbReference type="RuleBase" id="RU000660"/>
    </source>
</evidence>
<dbReference type="InterPro" id="IPR047859">
    <property type="entry name" value="Ribosomal_bL17_CS"/>
</dbReference>
<dbReference type="Pfam" id="PF01196">
    <property type="entry name" value="Ribosomal_L17"/>
    <property type="match status" value="1"/>
</dbReference>
<dbReference type="InterPro" id="IPR036373">
    <property type="entry name" value="Ribosomal_bL17_sf"/>
</dbReference>
<keyword evidence="2 5" id="KW-0689">Ribosomal protein</keyword>
<reference evidence="7 8" key="2">
    <citation type="submission" date="2008-10" db="EMBL/GenBank/DDBJ databases">
        <authorList>
            <person name="Fulton L."/>
            <person name="Clifton S."/>
            <person name="Fulton B."/>
            <person name="Xu J."/>
            <person name="Minx P."/>
            <person name="Pepin K.H."/>
            <person name="Johnson M."/>
            <person name="Thiruvilangam P."/>
            <person name="Bhonagiri V."/>
            <person name="Nash W.E."/>
            <person name="Mardis E.R."/>
            <person name="Wilson R.K."/>
        </authorList>
    </citation>
    <scope>NUCLEOTIDE SEQUENCE [LARGE SCALE GENOMIC DNA]</scope>
    <source>
        <strain evidence="7 8">DSM 13279</strain>
    </source>
</reference>
<dbReference type="PANTHER" id="PTHR14413:SF16">
    <property type="entry name" value="LARGE RIBOSOMAL SUBUNIT PROTEIN BL17M"/>
    <property type="match status" value="1"/>
</dbReference>
<dbReference type="GO" id="GO:0022625">
    <property type="term" value="C:cytosolic large ribosomal subunit"/>
    <property type="evidence" value="ECO:0007669"/>
    <property type="project" value="TreeGrafter"/>
</dbReference>
<evidence type="ECO:0000256" key="6">
    <source>
        <dbReference type="RuleBase" id="RU000661"/>
    </source>
</evidence>
<keyword evidence="8" id="KW-1185">Reference proteome</keyword>
<evidence type="ECO:0000313" key="7">
    <source>
        <dbReference type="EMBL" id="EEA91119.1"/>
    </source>
</evidence>
<dbReference type="eggNOG" id="COG0203">
    <property type="taxonomic scope" value="Bacteria"/>
</dbReference>
<dbReference type="PROSITE" id="PS01167">
    <property type="entry name" value="RIBOSOMAL_L17"/>
    <property type="match status" value="1"/>
</dbReference>
<dbReference type="SUPFAM" id="SSF64263">
    <property type="entry name" value="Prokaryotic ribosomal protein L17"/>
    <property type="match status" value="1"/>
</dbReference>
<dbReference type="GO" id="GO:0006412">
    <property type="term" value="P:translation"/>
    <property type="evidence" value="ECO:0007669"/>
    <property type="project" value="InterPro"/>
</dbReference>
<sequence length="164" mass="17884">MRHNKKKGLKLGTDASHTKAMKKSLAKALFENDRIKTTETRAKALRSYAEPIITWAKKGDLHSRRLAIAKLGDKNLVAEIFDKAAQGMWADRNGGYTRIMKLGPRKGDCAEMVIIEIVSEPCTPKAKKAAPAKKAAAPKVVKKDEAVEETAEVVEAEATEAAAE</sequence>
<evidence type="ECO:0000256" key="1">
    <source>
        <dbReference type="ARBA" id="ARBA00008777"/>
    </source>
</evidence>
<protein>
    <recommendedName>
        <fullName evidence="4 6">50S ribosomal protein L17</fullName>
    </recommendedName>
</protein>
<dbReference type="GO" id="GO:0003735">
    <property type="term" value="F:structural constituent of ribosome"/>
    <property type="evidence" value="ECO:0007669"/>
    <property type="project" value="InterPro"/>
</dbReference>
<reference evidence="7 8" key="1">
    <citation type="submission" date="2008-10" db="EMBL/GenBank/DDBJ databases">
        <title>Draft genome sequence of Collinsella stercoris (DSM 13279).</title>
        <authorList>
            <person name="Sudarsanam P."/>
            <person name="Ley R."/>
            <person name="Guruge J."/>
            <person name="Turnbaugh P.J."/>
            <person name="Mahowald M."/>
            <person name="Liep D."/>
            <person name="Gordon J."/>
        </authorList>
    </citation>
    <scope>NUCLEOTIDE SEQUENCE [LARGE SCALE GENOMIC DNA]</scope>
    <source>
        <strain evidence="7 8">DSM 13279</strain>
    </source>
</reference>
<dbReference type="PANTHER" id="PTHR14413">
    <property type="entry name" value="RIBOSOMAL PROTEIN L17"/>
    <property type="match status" value="1"/>
</dbReference>
<dbReference type="GeneID" id="98002978"/>